<comment type="subcellular location">
    <subcellularLocation>
        <location evidence="1">Nucleus</location>
    </subcellularLocation>
</comment>
<dbReference type="InterPro" id="IPR057412">
    <property type="entry name" value="INTS4_C"/>
</dbReference>
<organism evidence="6 7">
    <name type="scientific">Ambispora leptoticha</name>
    <dbReference type="NCBI Taxonomy" id="144679"/>
    <lineage>
        <taxon>Eukaryota</taxon>
        <taxon>Fungi</taxon>
        <taxon>Fungi incertae sedis</taxon>
        <taxon>Mucoromycota</taxon>
        <taxon>Glomeromycotina</taxon>
        <taxon>Glomeromycetes</taxon>
        <taxon>Archaeosporales</taxon>
        <taxon>Ambisporaceae</taxon>
        <taxon>Ambispora</taxon>
    </lineage>
</organism>
<dbReference type="PANTHER" id="PTHR20938:SF0">
    <property type="entry name" value="INTEGRATOR COMPLEX SUBUNIT 4"/>
    <property type="match status" value="1"/>
</dbReference>
<evidence type="ECO:0000256" key="3">
    <source>
        <dbReference type="SAM" id="MobiDB-lite"/>
    </source>
</evidence>
<evidence type="ECO:0000313" key="7">
    <source>
        <dbReference type="Proteomes" id="UP000789508"/>
    </source>
</evidence>
<evidence type="ECO:0000259" key="5">
    <source>
        <dbReference type="Pfam" id="PF25458"/>
    </source>
</evidence>
<sequence>MKRSFSFTSQRKETIEKIETEDDFSEAFETVLDLKQSTLKEEPDFDKLESANLRERTRALKILINAFPNLSQHERVNLFNILTRQLAAEKDKDAKCLIVMLFEKLALDSAHDCRLIISTLLSQVETDSTKLKCQIFNSIMAILKIKQLEQQQFGSNSFLNTINQLSILAIEELSCSHHRIRAISLRLLATLSPIITRIKQDFNSKNLSDPTISEFLNGDQIQTIIHNFVCDPDPRVRHTALTMLVELHHRRSILDLKWYQLSINCLKDDYEQVRSAALSLVWVLSGLYPNEKIPLSNGSKESISLVDDAFIKICDMISDGSVKIRSKACAILGSCRDVSEIILLQTFSKEVMSHLKRKNPIKSGGGGSKNKKQRQLPKPEGDFDVESDEFRLLDSGACGAFIRGLEDEYQEVRNASIDSICKLCMYSTKFAERAKDFLVDMFHDEIDSVRLNAINSLQKIGTYTKIILDYEQLQNTLDVLGDSNSKIREATRGMLSVTKLLNSESAAKFIEVLMKNMDRYPDDQLSIFRCFVQFARINWKYIEKFIPRFFNLEPYIKPKEIYLESPQHIGHLIISFNALLKNEKIAKKLPDYSFRQFVFLREKFPDCFPDKVLQKNDANQSLAMDGVEEGEILDSVFMGEKAEMLDSTEENTVDMLEKDKLDLHGFIEQTLGAFVNLSFLMKANNWKGALSIVGVCSKDLIYIARTISSLSGKAEFAILYLECLQTIIEIKKNFHRNYFSDKAANLAANLIILSYAMENNFLGVTDRARHFTMNLRIIANIIWIIGVSKPTYLHDSSPPTIKNLIQLLNRRVQIVQDKFQNEDFFYKSLVDLNKLLQKNILEDSLTTSDIIPIFDYVENFTLYDIDLRNMMKRCEAKLIKQTTSNKVFVAGFPLRVFIEAEISNITDTRSIGIQVTMPDKKVHHFWPPSSHFMITRPFQYQLRTHVEISQLPWTDACNILVEIVRYFDPDLPDLDRYIVCQANIRQSNSIVVVGLYDSANTVSLSKEPLKLSIWPKEPRSKFSLNSENSIGNPGIL</sequence>
<comment type="caution">
    <text evidence="6">The sequence shown here is derived from an EMBL/GenBank/DDBJ whole genome shotgun (WGS) entry which is preliminary data.</text>
</comment>
<dbReference type="InterPro" id="IPR056235">
    <property type="entry name" value="INTS4_8HBD"/>
</dbReference>
<protein>
    <submittedName>
        <fullName evidence="6">3538_t:CDS:1</fullName>
    </submittedName>
</protein>
<name>A0A9N9CXA1_9GLOM</name>
<feature type="region of interest" description="Disordered" evidence="3">
    <location>
        <begin position="357"/>
        <end position="383"/>
    </location>
</feature>
<dbReference type="GO" id="GO:0032039">
    <property type="term" value="C:integrator complex"/>
    <property type="evidence" value="ECO:0007669"/>
    <property type="project" value="TreeGrafter"/>
</dbReference>
<proteinExistence type="predicted"/>
<dbReference type="Gene3D" id="1.25.10.10">
    <property type="entry name" value="Leucine-rich Repeat Variant"/>
    <property type="match status" value="1"/>
</dbReference>
<feature type="domain" description="Integrator complex subunit 4/Protein SIEL C-terminal Ig-like" evidence="5">
    <location>
        <begin position="888"/>
        <end position="1017"/>
    </location>
</feature>
<dbReference type="Proteomes" id="UP000789508">
    <property type="component" value="Unassembled WGS sequence"/>
</dbReference>
<dbReference type="AlphaFoldDB" id="A0A9N9CXA1"/>
<dbReference type="Pfam" id="PF25458">
    <property type="entry name" value="INTS4_C"/>
    <property type="match status" value="1"/>
</dbReference>
<dbReference type="SUPFAM" id="SSF48371">
    <property type="entry name" value="ARM repeat"/>
    <property type="match status" value="1"/>
</dbReference>
<evidence type="ECO:0000256" key="2">
    <source>
        <dbReference type="ARBA" id="ARBA00023242"/>
    </source>
</evidence>
<keyword evidence="2" id="KW-0539">Nucleus</keyword>
<reference evidence="6" key="1">
    <citation type="submission" date="2021-06" db="EMBL/GenBank/DDBJ databases">
        <authorList>
            <person name="Kallberg Y."/>
            <person name="Tangrot J."/>
            <person name="Rosling A."/>
        </authorList>
    </citation>
    <scope>NUCLEOTIDE SEQUENCE</scope>
    <source>
        <strain evidence="6">FL130A</strain>
    </source>
</reference>
<evidence type="ECO:0000256" key="1">
    <source>
        <dbReference type="ARBA" id="ARBA00004123"/>
    </source>
</evidence>
<dbReference type="EMBL" id="CAJVPS010005475">
    <property type="protein sequence ID" value="CAG8615335.1"/>
    <property type="molecule type" value="Genomic_DNA"/>
</dbReference>
<dbReference type="InterPro" id="IPR016024">
    <property type="entry name" value="ARM-type_fold"/>
</dbReference>
<evidence type="ECO:0000259" key="4">
    <source>
        <dbReference type="Pfam" id="PF24493"/>
    </source>
</evidence>
<feature type="domain" description="INTS4 8 helical bundle" evidence="4">
    <location>
        <begin position="687"/>
        <end position="830"/>
    </location>
</feature>
<dbReference type="Pfam" id="PF12765">
    <property type="entry name" value="Cohesin_HEAT"/>
    <property type="match status" value="1"/>
</dbReference>
<dbReference type="OrthoDB" id="18190at2759"/>
<accession>A0A9N9CXA1</accession>
<dbReference type="GO" id="GO:0016180">
    <property type="term" value="P:snRNA processing"/>
    <property type="evidence" value="ECO:0007669"/>
    <property type="project" value="TreeGrafter"/>
</dbReference>
<dbReference type="InterPro" id="IPR011989">
    <property type="entry name" value="ARM-like"/>
</dbReference>
<dbReference type="Pfam" id="PF24493">
    <property type="entry name" value="INTS4_8HBD"/>
    <property type="match status" value="1"/>
</dbReference>
<gene>
    <name evidence="6" type="ORF">ALEPTO_LOCUS8732</name>
</gene>
<dbReference type="PANTHER" id="PTHR20938">
    <property type="entry name" value="INTEGRATOR COMPLEX SUBUNIT 4"/>
    <property type="match status" value="1"/>
</dbReference>
<evidence type="ECO:0000313" key="6">
    <source>
        <dbReference type="EMBL" id="CAG8615335.1"/>
    </source>
</evidence>
<dbReference type="InterPro" id="IPR026003">
    <property type="entry name" value="Cohesin_HEAT"/>
</dbReference>
<keyword evidence="7" id="KW-1185">Reference proteome</keyword>